<dbReference type="GO" id="GO:0016020">
    <property type="term" value="C:membrane"/>
    <property type="evidence" value="ECO:0007669"/>
    <property type="project" value="InterPro"/>
</dbReference>
<evidence type="ECO:0000259" key="7">
    <source>
        <dbReference type="Pfam" id="PF25989"/>
    </source>
</evidence>
<dbReference type="PANTHER" id="PTHR32347:SF14">
    <property type="entry name" value="EFFLUX SYSTEM COMPONENT YKNX-RELATED"/>
    <property type="match status" value="1"/>
</dbReference>
<dbReference type="NCBIfam" id="TIGR01730">
    <property type="entry name" value="RND_mfp"/>
    <property type="match status" value="1"/>
</dbReference>
<keyword evidence="5" id="KW-0812">Transmembrane</keyword>
<dbReference type="GO" id="GO:0030313">
    <property type="term" value="C:cell envelope"/>
    <property type="evidence" value="ECO:0007669"/>
    <property type="project" value="UniProtKB-SubCell"/>
</dbReference>
<dbReference type="Gene3D" id="2.40.50.100">
    <property type="match status" value="1"/>
</dbReference>
<evidence type="ECO:0000259" key="6">
    <source>
        <dbReference type="Pfam" id="PF25881"/>
    </source>
</evidence>
<evidence type="ECO:0000256" key="2">
    <source>
        <dbReference type="ARBA" id="ARBA00009477"/>
    </source>
</evidence>
<reference evidence="8 9" key="1">
    <citation type="submission" date="2017-06" db="EMBL/GenBank/DDBJ databases">
        <title>Draft Genome Sequence of Natranaerobius trueperi halophilic, alkalithermophilic bacteria from soda lakes.</title>
        <authorList>
            <person name="Zhao B."/>
        </authorList>
    </citation>
    <scope>NUCLEOTIDE SEQUENCE [LARGE SCALE GENOMIC DNA]</scope>
    <source>
        <strain evidence="8 9">DSM 18760</strain>
    </source>
</reference>
<dbReference type="PANTHER" id="PTHR32347">
    <property type="entry name" value="EFFLUX SYSTEM COMPONENT YKNX-RELATED"/>
    <property type="match status" value="1"/>
</dbReference>
<dbReference type="InterPro" id="IPR006143">
    <property type="entry name" value="RND_pump_MFP"/>
</dbReference>
<dbReference type="Gene3D" id="1.10.287.470">
    <property type="entry name" value="Helix hairpin bin"/>
    <property type="match status" value="2"/>
</dbReference>
<keyword evidence="5" id="KW-0472">Membrane</keyword>
<proteinExistence type="inferred from homology"/>
<keyword evidence="5" id="KW-1133">Transmembrane helix</keyword>
<dbReference type="Pfam" id="PF25881">
    <property type="entry name" value="HH_YBHG"/>
    <property type="match status" value="1"/>
</dbReference>
<evidence type="ECO:0000256" key="5">
    <source>
        <dbReference type="SAM" id="Phobius"/>
    </source>
</evidence>
<keyword evidence="9" id="KW-1185">Reference proteome</keyword>
<dbReference type="Pfam" id="PF25989">
    <property type="entry name" value="YknX_C"/>
    <property type="match status" value="1"/>
</dbReference>
<organism evidence="8 9">
    <name type="scientific">Natranaerobius trueperi</name>
    <dbReference type="NCBI Taxonomy" id="759412"/>
    <lineage>
        <taxon>Bacteria</taxon>
        <taxon>Bacillati</taxon>
        <taxon>Bacillota</taxon>
        <taxon>Clostridia</taxon>
        <taxon>Natranaerobiales</taxon>
        <taxon>Natranaerobiaceae</taxon>
        <taxon>Natranaerobius</taxon>
    </lineage>
</organism>
<evidence type="ECO:0000256" key="1">
    <source>
        <dbReference type="ARBA" id="ARBA00004196"/>
    </source>
</evidence>
<keyword evidence="3 4" id="KW-0175">Coiled coil</keyword>
<name>A0A226BZF6_9FIRM</name>
<feature type="domain" description="YbhG-like alpha-helical hairpin" evidence="6">
    <location>
        <begin position="106"/>
        <end position="234"/>
    </location>
</feature>
<dbReference type="Proteomes" id="UP000214588">
    <property type="component" value="Unassembled WGS sequence"/>
</dbReference>
<dbReference type="InterPro" id="IPR058637">
    <property type="entry name" value="YknX-like_C"/>
</dbReference>
<evidence type="ECO:0000313" key="8">
    <source>
        <dbReference type="EMBL" id="OWZ83510.1"/>
    </source>
</evidence>
<dbReference type="GO" id="GO:0022857">
    <property type="term" value="F:transmembrane transporter activity"/>
    <property type="evidence" value="ECO:0007669"/>
    <property type="project" value="InterPro"/>
</dbReference>
<gene>
    <name evidence="8" type="ORF">CDO51_08435</name>
</gene>
<dbReference type="Gene3D" id="2.40.420.20">
    <property type="match status" value="1"/>
</dbReference>
<dbReference type="InterPro" id="IPR050465">
    <property type="entry name" value="UPF0194_transport"/>
</dbReference>
<evidence type="ECO:0000256" key="4">
    <source>
        <dbReference type="SAM" id="Coils"/>
    </source>
</evidence>
<feature type="domain" description="YknX-like C-terminal permuted SH3-like" evidence="7">
    <location>
        <begin position="354"/>
        <end position="423"/>
    </location>
</feature>
<dbReference type="OrthoDB" id="9810430at2"/>
<dbReference type="Gene3D" id="2.40.30.170">
    <property type="match status" value="1"/>
</dbReference>
<comment type="caution">
    <text evidence="8">The sequence shown here is derived from an EMBL/GenBank/DDBJ whole genome shotgun (WGS) entry which is preliminary data.</text>
</comment>
<comment type="similarity">
    <text evidence="2">Belongs to the membrane fusion protein (MFP) (TC 8.A.1) family.</text>
</comment>
<dbReference type="AlphaFoldDB" id="A0A226BZF6"/>
<evidence type="ECO:0000313" key="9">
    <source>
        <dbReference type="Proteomes" id="UP000214588"/>
    </source>
</evidence>
<dbReference type="EMBL" id="NIQC01000017">
    <property type="protein sequence ID" value="OWZ83510.1"/>
    <property type="molecule type" value="Genomic_DNA"/>
</dbReference>
<accession>A0A226BZF6</accession>
<dbReference type="SUPFAM" id="SSF111369">
    <property type="entry name" value="HlyD-like secretion proteins"/>
    <property type="match status" value="2"/>
</dbReference>
<feature type="transmembrane region" description="Helical" evidence="5">
    <location>
        <begin position="12"/>
        <end position="32"/>
    </location>
</feature>
<sequence>MTSTKTKKSKKPILIIVITIIVGLIVTSVVAFNDRKGETQSENEEEIHVVEASEPIVQDLNKVTSIIGQVETTDSRYVIPEMSGTVDKVYVSEGDTVTQGKLLFTIDDKEHQYQLQEAQASKRMAKAQLQEAEKGAREGEIAEAESTVNTAEQSKLQAKNEYERAKTLHEEGFVSDQELEQVEMQYKNAKEQLESAKAYLNTIEEGTREEQIDSLEAQVEQAEIGIRMIEDALDRTRVTAPVSGVIANLDINKDDLVGNTEPAIIINAESHQVTGTLSERYINSISEGDKAEVEIPSISNNHFEATISDIGSLPPEEGLSYPVEVLITEKGLDDQLRVGMYSRIRLTVDSSQDALTIPRHALVNDGNNHAVYLVNEDNEIEMKKVEIGISQDGYVEITDGLEKDEQVVVAGLDNVIPGEKVEVQEGDLN</sequence>
<dbReference type="RefSeq" id="WP_089023836.1">
    <property type="nucleotide sequence ID" value="NZ_NIQC01000017.1"/>
</dbReference>
<dbReference type="InterPro" id="IPR059052">
    <property type="entry name" value="HH_YbhG-like"/>
</dbReference>
<feature type="coiled-coil region" evidence="4">
    <location>
        <begin position="115"/>
        <end position="232"/>
    </location>
</feature>
<comment type="subcellular location">
    <subcellularLocation>
        <location evidence="1">Cell envelope</location>
    </subcellularLocation>
</comment>
<evidence type="ECO:0000256" key="3">
    <source>
        <dbReference type="ARBA" id="ARBA00023054"/>
    </source>
</evidence>
<protein>
    <submittedName>
        <fullName evidence="8">Uncharacterized protein</fullName>
    </submittedName>
</protein>